<dbReference type="NCBIfam" id="TIGR02127">
    <property type="entry name" value="pyrF_sub2"/>
    <property type="match status" value="1"/>
</dbReference>
<dbReference type="PANTHER" id="PTHR43375">
    <property type="entry name" value="OROTIDINE 5'-PHOSPHATE DECARBOXYLASE"/>
    <property type="match status" value="1"/>
</dbReference>
<evidence type="ECO:0000313" key="10">
    <source>
        <dbReference type="Proteomes" id="UP000033567"/>
    </source>
</evidence>
<keyword evidence="5 7" id="KW-0456">Lyase</keyword>
<evidence type="ECO:0000256" key="6">
    <source>
        <dbReference type="ARBA" id="ARBA00049157"/>
    </source>
</evidence>
<proteinExistence type="inferred from homology"/>
<feature type="active site" description="Proton donor" evidence="7">
    <location>
        <position position="127"/>
    </location>
</feature>
<protein>
    <recommendedName>
        <fullName evidence="7">Orotidine 5'-phosphate decarboxylase</fullName>
        <ecNumber evidence="7">4.1.1.23</ecNumber>
    </recommendedName>
    <alternativeName>
        <fullName evidence="7">OMP decarboxylase</fullName>
        <shortName evidence="7">OMPDCase</shortName>
        <shortName evidence="7">OMPdecase</shortName>
    </alternativeName>
</protein>
<dbReference type="Pfam" id="PF00215">
    <property type="entry name" value="OMPdecase"/>
    <property type="match status" value="1"/>
</dbReference>
<reference evidence="9 10" key="1">
    <citation type="submission" date="2014-12" db="EMBL/GenBank/DDBJ databases">
        <title>Comparative genomics of the lactic acid bacteria isolated from the honey bee gut.</title>
        <authorList>
            <person name="Ellegaard K.M."/>
            <person name="Tamarit D."/>
            <person name="Javelind E."/>
            <person name="Olofsson T."/>
            <person name="Andersson S.G."/>
            <person name="Vasquez A."/>
        </authorList>
    </citation>
    <scope>NUCLEOTIDE SEQUENCE [LARGE SCALE GENOMIC DNA]</scope>
    <source>
        <strain evidence="9 10">Bin7</strain>
    </source>
</reference>
<comment type="similarity">
    <text evidence="2 7">Belongs to the OMP decarboxylase family. Type 2 subfamily.</text>
</comment>
<dbReference type="CDD" id="cd04725">
    <property type="entry name" value="OMP_decarboxylase_like"/>
    <property type="match status" value="1"/>
</dbReference>
<dbReference type="Gene3D" id="3.20.20.70">
    <property type="entry name" value="Aldolase class I"/>
    <property type="match status" value="1"/>
</dbReference>
<dbReference type="InterPro" id="IPR011995">
    <property type="entry name" value="OMPdecase_type-2"/>
</dbReference>
<dbReference type="InterPro" id="IPR011060">
    <property type="entry name" value="RibuloseP-bd_barrel"/>
</dbReference>
<gene>
    <name evidence="7 9" type="primary">pyrF</name>
    <name evidence="9" type="ORF">JF70_08190</name>
</gene>
<dbReference type="InterPro" id="IPR013785">
    <property type="entry name" value="Aldolase_TIM"/>
</dbReference>
<keyword evidence="4 7" id="KW-0665">Pyrimidine biosynthesis</keyword>
<dbReference type="PANTHER" id="PTHR43375:SF1">
    <property type="entry name" value="OROTIDINE 5'-PHOSPHATE DECARBOXYLASE"/>
    <property type="match status" value="1"/>
</dbReference>
<accession>A0A0F4KVV3</accession>
<evidence type="ECO:0000313" key="9">
    <source>
        <dbReference type="EMBL" id="KJY50134.1"/>
    </source>
</evidence>
<dbReference type="EC" id="4.1.1.23" evidence="7"/>
<dbReference type="PATRIC" id="fig|1684.5.peg.864"/>
<dbReference type="RefSeq" id="WP_045935395.1">
    <property type="nucleotide sequence ID" value="NZ_KQ033885.1"/>
</dbReference>
<feature type="domain" description="Orotidine 5'-phosphate decarboxylase" evidence="8">
    <location>
        <begin position="14"/>
        <end position="326"/>
    </location>
</feature>
<dbReference type="EMBL" id="JWMF01000007">
    <property type="protein sequence ID" value="KJY50134.1"/>
    <property type="molecule type" value="Genomic_DNA"/>
</dbReference>
<name>A0A0F4KVV3_9BIFI</name>
<dbReference type="InterPro" id="IPR001754">
    <property type="entry name" value="OMPdeCOase_dom"/>
</dbReference>
<dbReference type="SUPFAM" id="SSF51366">
    <property type="entry name" value="Ribulose-phoshate binding barrel"/>
    <property type="match status" value="1"/>
</dbReference>
<evidence type="ECO:0000256" key="5">
    <source>
        <dbReference type="ARBA" id="ARBA00023239"/>
    </source>
</evidence>
<evidence type="ECO:0000256" key="1">
    <source>
        <dbReference type="ARBA" id="ARBA00004861"/>
    </source>
</evidence>
<evidence type="ECO:0000256" key="7">
    <source>
        <dbReference type="HAMAP-Rule" id="MF_01215"/>
    </source>
</evidence>
<dbReference type="UniPathway" id="UPA00070">
    <property type="reaction ID" value="UER00120"/>
</dbReference>
<dbReference type="GO" id="GO:0004590">
    <property type="term" value="F:orotidine-5'-phosphate decarboxylase activity"/>
    <property type="evidence" value="ECO:0007669"/>
    <property type="project" value="UniProtKB-UniRule"/>
</dbReference>
<evidence type="ECO:0000256" key="3">
    <source>
        <dbReference type="ARBA" id="ARBA00022793"/>
    </source>
</evidence>
<evidence type="ECO:0000256" key="4">
    <source>
        <dbReference type="ARBA" id="ARBA00022975"/>
    </source>
</evidence>
<comment type="caution">
    <text evidence="9">The sequence shown here is derived from an EMBL/GenBank/DDBJ whole genome shotgun (WGS) entry which is preliminary data.</text>
</comment>
<evidence type="ECO:0000256" key="2">
    <source>
        <dbReference type="ARBA" id="ARBA00008847"/>
    </source>
</evidence>
<dbReference type="InterPro" id="IPR018089">
    <property type="entry name" value="OMPdecase_AS"/>
</dbReference>
<dbReference type="HAMAP" id="MF_01215">
    <property type="entry name" value="OMPdecase_type2"/>
    <property type="match status" value="1"/>
</dbReference>
<comment type="pathway">
    <text evidence="1 7">Pyrimidine metabolism; UMP biosynthesis via de novo pathway; UMP from orotate: step 2/2.</text>
</comment>
<keyword evidence="3 7" id="KW-0210">Decarboxylase</keyword>
<dbReference type="SMART" id="SM00934">
    <property type="entry name" value="OMPdecase"/>
    <property type="match status" value="1"/>
</dbReference>
<dbReference type="GO" id="GO:0044205">
    <property type="term" value="P:'de novo' UMP biosynthetic process"/>
    <property type="evidence" value="ECO:0007669"/>
    <property type="project" value="UniProtKB-UniRule"/>
</dbReference>
<dbReference type="PROSITE" id="PS00156">
    <property type="entry name" value="OMPDECASE"/>
    <property type="match status" value="1"/>
</dbReference>
<dbReference type="GO" id="GO:0006207">
    <property type="term" value="P:'de novo' pyrimidine nucleobase biosynthetic process"/>
    <property type="evidence" value="ECO:0007669"/>
    <property type="project" value="InterPro"/>
</dbReference>
<comment type="catalytic activity">
    <reaction evidence="6 7">
        <text>orotidine 5'-phosphate + H(+) = UMP + CO2</text>
        <dbReference type="Rhea" id="RHEA:11596"/>
        <dbReference type="ChEBI" id="CHEBI:15378"/>
        <dbReference type="ChEBI" id="CHEBI:16526"/>
        <dbReference type="ChEBI" id="CHEBI:57538"/>
        <dbReference type="ChEBI" id="CHEBI:57865"/>
        <dbReference type="EC" id="4.1.1.23"/>
    </reaction>
</comment>
<evidence type="ECO:0000259" key="8">
    <source>
        <dbReference type="SMART" id="SM00934"/>
    </source>
</evidence>
<organism evidence="9 10">
    <name type="scientific">Bifidobacterium mellis</name>
    <dbReference type="NCBI Taxonomy" id="1293823"/>
    <lineage>
        <taxon>Bacteria</taxon>
        <taxon>Bacillati</taxon>
        <taxon>Actinomycetota</taxon>
        <taxon>Actinomycetes</taxon>
        <taxon>Bifidobacteriales</taxon>
        <taxon>Bifidobacteriaceae</taxon>
        <taxon>Bifidobacterium</taxon>
    </lineage>
</organism>
<dbReference type="AlphaFoldDB" id="A0A0F4KVV3"/>
<sequence length="353" mass="37513">MDRLTALIQDKQNPTVVGLDPRPELLPGQLIEQARQRAAGSMARMGLDPKDPQQTQGEQAQAVWADHLARAYLRFNLAILEGVADLVPAVKPQIAMYEALGPWGIRAYTGTCRAAADRGLYVIGDVKRGDIGSTAEAYAAHLDGLPLSFAPGQAVDEPARAGGRFPWYEDALTINVYLGSDGVKPFLQAAEHIQGDLFALVRTSNPSGSQIQELGLDPDSGGGTIYQRLGGLVETWGQPSIGESGYSRLGAVVGATHPEDGALLRQAMPHTFFLVPGYGAQGGSAADVAPMFDRSGGGAVVNSSRGIIAAWRKDPDYSPQRSVQAALGMVTRDARRAAQAMKDDLNQAIKEAR</sequence>
<dbReference type="Proteomes" id="UP000033567">
    <property type="component" value="Unassembled WGS sequence"/>
</dbReference>
<keyword evidence="10" id="KW-1185">Reference proteome</keyword>